<dbReference type="AlphaFoldDB" id="A0A2N5CPL0"/>
<comment type="caution">
    <text evidence="3">The sequence shown here is derived from an EMBL/GenBank/DDBJ whole genome shotgun (WGS) entry which is preliminary data.</text>
</comment>
<accession>A0A2N5CPL0</accession>
<dbReference type="Proteomes" id="UP000234483">
    <property type="component" value="Unassembled WGS sequence"/>
</dbReference>
<evidence type="ECO:0000313" key="4">
    <source>
        <dbReference type="Proteomes" id="UP000234483"/>
    </source>
</evidence>
<dbReference type="PROSITE" id="PS51318">
    <property type="entry name" value="TAT"/>
    <property type="match status" value="1"/>
</dbReference>
<protein>
    <submittedName>
        <fullName evidence="3">Conjugal transfer protein TrbJ</fullName>
    </submittedName>
</protein>
<keyword evidence="2" id="KW-0732">Signal</keyword>
<dbReference type="RefSeq" id="WP_101714432.1">
    <property type="nucleotide sequence ID" value="NZ_PJRQ01000040.1"/>
</dbReference>
<proteinExistence type="predicted"/>
<reference evidence="3 4" key="1">
    <citation type="submission" date="2017-12" db="EMBL/GenBank/DDBJ databases">
        <title>The genome sequence of Caulobacter flavus CGMCC1 15093.</title>
        <authorList>
            <person name="Gao J."/>
            <person name="Mao X."/>
            <person name="Sun J."/>
        </authorList>
    </citation>
    <scope>NUCLEOTIDE SEQUENCE [LARGE SCALE GENOMIC DNA]</scope>
    <source>
        <strain evidence="3 4">CGMCC1 15093</strain>
    </source>
</reference>
<dbReference type="EMBL" id="PJRQ01000040">
    <property type="protein sequence ID" value="PLR09100.1"/>
    <property type="molecule type" value="Genomic_DNA"/>
</dbReference>
<feature type="chain" id="PRO_5014904739" evidence="2">
    <location>
        <begin position="31"/>
        <end position="241"/>
    </location>
</feature>
<feature type="region of interest" description="Disordered" evidence="1">
    <location>
        <begin position="214"/>
        <end position="241"/>
    </location>
</feature>
<name>A0A2N5CPL0_9CAUL</name>
<dbReference type="InterPro" id="IPR006311">
    <property type="entry name" value="TAT_signal"/>
</dbReference>
<evidence type="ECO:0000256" key="1">
    <source>
        <dbReference type="SAM" id="MobiDB-lite"/>
    </source>
</evidence>
<feature type="signal peptide" evidence="2">
    <location>
        <begin position="1"/>
        <end position="30"/>
    </location>
</feature>
<evidence type="ECO:0000313" key="3">
    <source>
        <dbReference type="EMBL" id="PLR09100.1"/>
    </source>
</evidence>
<sequence>MTPSRRRFLAWTPLALAPLLAAGVAEPARAQLTVYDPAAVAQMLKQVSQGLQQIRALKAQLANSERMLQTLGLDVTGPLRDIASQATGLLRQAQGLGYSAADVSRDFAALYPGDLAGLTPAALAQKLQAWSQASRQTLQDALQVQNQIAQAQGATAGAVGAAIDASQAAAGQTAAVQATNQLLAALSTQLTQLQTLLITQGRQAQTFDAERRALVDKGEADRQRASVVPAPPPPSSRSAFQ</sequence>
<gene>
    <name evidence="3" type="ORF">CFHF_18305</name>
</gene>
<organism evidence="3 4">
    <name type="scientific">Caulobacter flavus</name>
    <dbReference type="NCBI Taxonomy" id="1679497"/>
    <lineage>
        <taxon>Bacteria</taxon>
        <taxon>Pseudomonadati</taxon>
        <taxon>Pseudomonadota</taxon>
        <taxon>Alphaproteobacteria</taxon>
        <taxon>Caulobacterales</taxon>
        <taxon>Caulobacteraceae</taxon>
        <taxon>Caulobacter</taxon>
    </lineage>
</organism>
<evidence type="ECO:0000256" key="2">
    <source>
        <dbReference type="SAM" id="SignalP"/>
    </source>
</evidence>
<feature type="compositionally biased region" description="Basic and acidic residues" evidence="1">
    <location>
        <begin position="214"/>
        <end position="224"/>
    </location>
</feature>